<dbReference type="EMBL" id="CAVMJV010000010">
    <property type="protein sequence ID" value="CAK5041586.1"/>
    <property type="molecule type" value="Genomic_DNA"/>
</dbReference>
<keyword evidence="2" id="KW-1185">Reference proteome</keyword>
<dbReference type="Proteomes" id="UP001497535">
    <property type="component" value="Unassembled WGS sequence"/>
</dbReference>
<proteinExistence type="predicted"/>
<evidence type="ECO:0000313" key="1">
    <source>
        <dbReference type="EMBL" id="CAK5041586.1"/>
    </source>
</evidence>
<sequence>MSPKKKVSPKKRSAPRPIHYAKRTKPEDDKNGFVNKLAALGGALNGGNDNAGPSSDGTVNRESNAVVMRLFGVTDKGNSVAVCVFGYRPYFFASVPPSFGAQHIQKTIELLNSHIKVLIKTC</sequence>
<gene>
    <name evidence="1" type="ORF">MENTE1834_LOCUS10565</name>
</gene>
<organism evidence="1 2">
    <name type="scientific">Meloidogyne enterolobii</name>
    <name type="common">Root-knot nematode worm</name>
    <name type="synonym">Meloidogyne mayaguensis</name>
    <dbReference type="NCBI Taxonomy" id="390850"/>
    <lineage>
        <taxon>Eukaryota</taxon>
        <taxon>Metazoa</taxon>
        <taxon>Ecdysozoa</taxon>
        <taxon>Nematoda</taxon>
        <taxon>Chromadorea</taxon>
        <taxon>Rhabditida</taxon>
        <taxon>Tylenchina</taxon>
        <taxon>Tylenchomorpha</taxon>
        <taxon>Tylenchoidea</taxon>
        <taxon>Meloidogynidae</taxon>
        <taxon>Meloidogyninae</taxon>
        <taxon>Meloidogyne</taxon>
    </lineage>
</organism>
<evidence type="ECO:0000313" key="2">
    <source>
        <dbReference type="Proteomes" id="UP001497535"/>
    </source>
</evidence>
<name>A0ACB0YCZ5_MELEN</name>
<accession>A0ACB0YCZ5</accession>
<reference evidence="1" key="1">
    <citation type="submission" date="2023-11" db="EMBL/GenBank/DDBJ databases">
        <authorList>
            <person name="Poullet M."/>
        </authorList>
    </citation>
    <scope>NUCLEOTIDE SEQUENCE</scope>
    <source>
        <strain evidence="1">E1834</strain>
    </source>
</reference>
<comment type="caution">
    <text evidence="1">The sequence shown here is derived from an EMBL/GenBank/DDBJ whole genome shotgun (WGS) entry which is preliminary data.</text>
</comment>
<protein>
    <submittedName>
        <fullName evidence="1">Uncharacterized protein</fullName>
    </submittedName>
</protein>